<dbReference type="PANTHER" id="PTHR30502:SF0">
    <property type="entry name" value="PHOSPHOENOLPYRUVATE CARBOXYLASE FAMILY PROTEIN"/>
    <property type="match status" value="1"/>
</dbReference>
<evidence type="ECO:0000259" key="4">
    <source>
        <dbReference type="Pfam" id="PF03328"/>
    </source>
</evidence>
<dbReference type="InterPro" id="IPR015813">
    <property type="entry name" value="Pyrv/PenolPyrv_kinase-like_dom"/>
</dbReference>
<sequence>MTAGRKPLKGIFETGETAMSAWLGSPDPFTQEAFFRADFDIVTLDMQHGLIDQSDVRDAITRAHGFGRQVVVRVPVDAFALASWVLDMGAGGIIAPMIETADEARAFVRHAKYPPLGLRSFGPIRAALLSADGDAGAYVAKANTETFAFAMIETRRALDAIDEIAGIEGLDGLFVGPSDLSIALSDDGRADLEGARLKTAMADIVAACSRHGKIAACYATNPGQARLYSGFGFSYVCVGSDLKVIADGTAQLASDLRG</sequence>
<accession>A0A371X7G0</accession>
<dbReference type="GO" id="GO:0005737">
    <property type="term" value="C:cytoplasm"/>
    <property type="evidence" value="ECO:0007669"/>
    <property type="project" value="TreeGrafter"/>
</dbReference>
<gene>
    <name evidence="5" type="ORF">DYI37_04665</name>
</gene>
<dbReference type="InterPro" id="IPR050251">
    <property type="entry name" value="HpcH-HpaI_aldolase"/>
</dbReference>
<dbReference type="OrthoDB" id="9802624at2"/>
<organism evidence="5 6">
    <name type="scientific">Fulvimarina endophytica</name>
    <dbReference type="NCBI Taxonomy" id="2293836"/>
    <lineage>
        <taxon>Bacteria</taxon>
        <taxon>Pseudomonadati</taxon>
        <taxon>Pseudomonadota</taxon>
        <taxon>Alphaproteobacteria</taxon>
        <taxon>Hyphomicrobiales</taxon>
        <taxon>Aurantimonadaceae</taxon>
        <taxon>Fulvimarina</taxon>
    </lineage>
</organism>
<feature type="domain" description="HpcH/HpaI aldolase/citrate lyase" evidence="4">
    <location>
        <begin position="22"/>
        <end position="246"/>
    </location>
</feature>
<dbReference type="InterPro" id="IPR005000">
    <property type="entry name" value="Aldolase/citrate-lyase_domain"/>
</dbReference>
<comment type="caution">
    <text evidence="5">The sequence shown here is derived from an EMBL/GenBank/DDBJ whole genome shotgun (WGS) entry which is preliminary data.</text>
</comment>
<reference evidence="5 6" key="1">
    <citation type="submission" date="2018-08" db="EMBL/GenBank/DDBJ databases">
        <title>Fulvimarina sp. 85, whole genome shotgun sequence.</title>
        <authorList>
            <person name="Tuo L."/>
        </authorList>
    </citation>
    <scope>NUCLEOTIDE SEQUENCE [LARGE SCALE GENOMIC DNA]</scope>
    <source>
        <strain evidence="5 6">85</strain>
    </source>
</reference>
<dbReference type="PANTHER" id="PTHR30502">
    <property type="entry name" value="2-KETO-3-DEOXY-L-RHAMNONATE ALDOLASE"/>
    <property type="match status" value="1"/>
</dbReference>
<evidence type="ECO:0000313" key="6">
    <source>
        <dbReference type="Proteomes" id="UP000264310"/>
    </source>
</evidence>
<dbReference type="Proteomes" id="UP000264310">
    <property type="component" value="Unassembled WGS sequence"/>
</dbReference>
<evidence type="ECO:0000313" key="5">
    <source>
        <dbReference type="EMBL" id="RFC65148.1"/>
    </source>
</evidence>
<evidence type="ECO:0000256" key="2">
    <source>
        <dbReference type="ARBA" id="ARBA00022723"/>
    </source>
</evidence>
<dbReference type="InterPro" id="IPR040442">
    <property type="entry name" value="Pyrv_kinase-like_dom_sf"/>
</dbReference>
<dbReference type="RefSeq" id="WP_116682044.1">
    <property type="nucleotide sequence ID" value="NZ_QURL01000002.1"/>
</dbReference>
<dbReference type="EMBL" id="QURL01000002">
    <property type="protein sequence ID" value="RFC65148.1"/>
    <property type="molecule type" value="Genomic_DNA"/>
</dbReference>
<keyword evidence="3" id="KW-0456">Lyase</keyword>
<keyword evidence="2" id="KW-0479">Metal-binding</keyword>
<protein>
    <submittedName>
        <fullName evidence="5">2,4-dihydroxyhept-2-ene-1,7-dioic acid aldolase</fullName>
    </submittedName>
</protein>
<keyword evidence="6" id="KW-1185">Reference proteome</keyword>
<dbReference type="AlphaFoldDB" id="A0A371X7G0"/>
<dbReference type="SUPFAM" id="SSF51621">
    <property type="entry name" value="Phosphoenolpyruvate/pyruvate domain"/>
    <property type="match status" value="1"/>
</dbReference>
<dbReference type="Gene3D" id="3.20.20.60">
    <property type="entry name" value="Phosphoenolpyruvate-binding domains"/>
    <property type="match status" value="1"/>
</dbReference>
<dbReference type="GO" id="GO:0046872">
    <property type="term" value="F:metal ion binding"/>
    <property type="evidence" value="ECO:0007669"/>
    <property type="project" value="UniProtKB-KW"/>
</dbReference>
<dbReference type="GO" id="GO:0016832">
    <property type="term" value="F:aldehyde-lyase activity"/>
    <property type="evidence" value="ECO:0007669"/>
    <property type="project" value="TreeGrafter"/>
</dbReference>
<proteinExistence type="inferred from homology"/>
<evidence type="ECO:0000256" key="1">
    <source>
        <dbReference type="ARBA" id="ARBA00005568"/>
    </source>
</evidence>
<comment type="similarity">
    <text evidence="1">Belongs to the HpcH/HpaI aldolase family.</text>
</comment>
<dbReference type="Pfam" id="PF03328">
    <property type="entry name" value="HpcH_HpaI"/>
    <property type="match status" value="1"/>
</dbReference>
<name>A0A371X7G0_9HYPH</name>
<evidence type="ECO:0000256" key="3">
    <source>
        <dbReference type="ARBA" id="ARBA00023239"/>
    </source>
</evidence>